<accession>A0A5B7T5R5</accession>
<dbReference type="Pfam" id="PF13751">
    <property type="entry name" value="DDE_Tnp_1_6"/>
    <property type="match status" value="1"/>
</dbReference>
<dbReference type="PANTHER" id="PTHR33408:SF2">
    <property type="entry name" value="TRANSPOSASE DDE DOMAIN-CONTAINING PROTEIN"/>
    <property type="match status" value="1"/>
</dbReference>
<protein>
    <submittedName>
        <fullName evidence="3">IS1182 family transposase</fullName>
    </submittedName>
</protein>
<proteinExistence type="predicted"/>
<dbReference type="Proteomes" id="UP000310673">
    <property type="component" value="Chromosome"/>
</dbReference>
<dbReference type="InterPro" id="IPR008490">
    <property type="entry name" value="Transposase_InsH_N"/>
</dbReference>
<dbReference type="PANTHER" id="PTHR33408">
    <property type="entry name" value="TRANSPOSASE"/>
    <property type="match status" value="1"/>
</dbReference>
<dbReference type="NCBIfam" id="NF033551">
    <property type="entry name" value="transpos_IS1182"/>
    <property type="match status" value="1"/>
</dbReference>
<organism evidence="3 4">
    <name type="scientific">Companilactobacillus futsaii</name>
    <dbReference type="NCBI Taxonomy" id="938155"/>
    <lineage>
        <taxon>Bacteria</taxon>
        <taxon>Bacillati</taxon>
        <taxon>Bacillota</taxon>
        <taxon>Bacilli</taxon>
        <taxon>Lactobacillales</taxon>
        <taxon>Lactobacillaceae</taxon>
        <taxon>Companilactobacillus</taxon>
    </lineage>
</organism>
<dbReference type="InterPro" id="IPR025668">
    <property type="entry name" value="Tnp_DDE_dom"/>
</dbReference>
<name>A0A5B7T5R5_9LACO</name>
<evidence type="ECO:0000259" key="2">
    <source>
        <dbReference type="Pfam" id="PF13751"/>
    </source>
</evidence>
<evidence type="ECO:0000313" key="3">
    <source>
        <dbReference type="EMBL" id="QCX25800.1"/>
    </source>
</evidence>
<dbReference type="EMBL" id="CP040736">
    <property type="protein sequence ID" value="QCX25800.1"/>
    <property type="molecule type" value="Genomic_DNA"/>
</dbReference>
<reference evidence="3 4" key="1">
    <citation type="submission" date="2019-05" db="EMBL/GenBank/DDBJ databases">
        <title>Genome Sequence of Lactobacillus futsaii Y97, a Potential Probiotic Strain Isolated from the Futsai of Taiwan.</title>
        <authorList>
            <person name="Du X."/>
        </authorList>
    </citation>
    <scope>NUCLEOTIDE SEQUENCE [LARGE SCALE GENOMIC DNA]</scope>
    <source>
        <strain evidence="3 4">Y97</strain>
    </source>
</reference>
<gene>
    <name evidence="3" type="ORF">FG051_12170</name>
</gene>
<feature type="domain" description="Transposase DDE" evidence="2">
    <location>
        <begin position="355"/>
        <end position="476"/>
    </location>
</feature>
<dbReference type="InterPro" id="IPR047629">
    <property type="entry name" value="IS1182_transpos"/>
</dbReference>
<feature type="domain" description="Transposase InsH N-terminal" evidence="1">
    <location>
        <begin position="18"/>
        <end position="111"/>
    </location>
</feature>
<dbReference type="RefSeq" id="WP_149029881.1">
    <property type="nucleotide sequence ID" value="NZ_CP040736.1"/>
</dbReference>
<sequence length="483" mass="55813">MLPKQNKPKPSKYSELYDILIPQDHELRKLIQLVDFSFVYDELSSKYSIDMGRAAVDPVQMFKYLFLKIRYNLSDRDLIERAKTDMAMKFFIGLNPEDDVIHPSLLSKFRRQRLKDVNLLKVLIKKTVEIAIQQDVLQKETVIVDATHTVARYNQKSPIETLRQASKILRKRIYEIDPSMKDQFPAKNTKNDLALEQEYTDKLLSTIEKYPKIIRQIKISEAFNNLNELQGDVKEYEKYSKDNDAKVGHKDKDSSFFGYKTHLAMSENRIITAAVITGGEKGDGQYLERLVSSSNENGMNVKEIIGDHAYSGKLNIQYANKNNVSLISRLTPVITNGFRKPEDLWDYNKDAGMFVCPNGQMAIRKARQGRKSLNQTMTYYFDIQKCQNCPLRDGCYKPGAKSKTYNITLKSNEHTNQMEFENTEYFNNRVKQRYEIEAKNAELKTKHGYDKSWSSGITSMTLQGAITLFCVNIKRITKLIDGK</sequence>
<dbReference type="KEGG" id="lft:FG051_12170"/>
<evidence type="ECO:0000259" key="1">
    <source>
        <dbReference type="Pfam" id="PF05598"/>
    </source>
</evidence>
<dbReference type="Pfam" id="PF05598">
    <property type="entry name" value="DUF772"/>
    <property type="match status" value="1"/>
</dbReference>
<dbReference type="AlphaFoldDB" id="A0A5B7T5R5"/>
<evidence type="ECO:0000313" key="4">
    <source>
        <dbReference type="Proteomes" id="UP000310673"/>
    </source>
</evidence>